<dbReference type="Gene3D" id="2.40.480.10">
    <property type="entry name" value="Allene oxide cyclase-like"/>
    <property type="match status" value="1"/>
</dbReference>
<feature type="signal peptide" evidence="4">
    <location>
        <begin position="1"/>
        <end position="22"/>
    </location>
</feature>
<organism evidence="5 6">
    <name type="scientific">Flemingia macrophylla</name>
    <dbReference type="NCBI Taxonomy" id="520843"/>
    <lineage>
        <taxon>Eukaryota</taxon>
        <taxon>Viridiplantae</taxon>
        <taxon>Streptophyta</taxon>
        <taxon>Embryophyta</taxon>
        <taxon>Tracheophyta</taxon>
        <taxon>Spermatophyta</taxon>
        <taxon>Magnoliopsida</taxon>
        <taxon>eudicotyledons</taxon>
        <taxon>Gunneridae</taxon>
        <taxon>Pentapetalae</taxon>
        <taxon>rosids</taxon>
        <taxon>fabids</taxon>
        <taxon>Fabales</taxon>
        <taxon>Fabaceae</taxon>
        <taxon>Papilionoideae</taxon>
        <taxon>50 kb inversion clade</taxon>
        <taxon>NPAAA clade</taxon>
        <taxon>indigoferoid/millettioid clade</taxon>
        <taxon>Phaseoleae</taxon>
        <taxon>Flemingia</taxon>
    </lineage>
</organism>
<keyword evidence="4" id="KW-0732">Signal</keyword>
<evidence type="ECO:0000313" key="5">
    <source>
        <dbReference type="EMBL" id="KAL2337673.1"/>
    </source>
</evidence>
<comment type="function">
    <text evidence="4">Dirigent proteins impart stereoselectivity on the phenoxy radical-coupling reaction, yielding optically active lignans from two molecules of coniferyl alcohol in the biosynthesis of lignans, flavonolignans, and alkaloids and thus plays a central role in plant secondary metabolism.</text>
</comment>
<evidence type="ECO:0000256" key="4">
    <source>
        <dbReference type="RuleBase" id="RU363099"/>
    </source>
</evidence>
<evidence type="ECO:0000256" key="2">
    <source>
        <dbReference type="ARBA" id="ARBA00011738"/>
    </source>
</evidence>
<comment type="similarity">
    <text evidence="1 4">Belongs to the plant dirigent protein family.</text>
</comment>
<evidence type="ECO:0000313" key="6">
    <source>
        <dbReference type="Proteomes" id="UP001603857"/>
    </source>
</evidence>
<evidence type="ECO:0000256" key="1">
    <source>
        <dbReference type="ARBA" id="ARBA00010746"/>
    </source>
</evidence>
<comment type="subcellular location">
    <subcellularLocation>
        <location evidence="4">Secreted</location>
        <location evidence="4">Extracellular space</location>
        <location evidence="4">Apoplast</location>
    </subcellularLocation>
</comment>
<dbReference type="GO" id="GO:0009699">
    <property type="term" value="P:phenylpropanoid biosynthetic process"/>
    <property type="evidence" value="ECO:0007669"/>
    <property type="project" value="UniProtKB-ARBA"/>
</dbReference>
<keyword evidence="3 4" id="KW-0964">Secreted</keyword>
<keyword evidence="4" id="KW-0052">Apoplast</keyword>
<keyword evidence="6" id="KW-1185">Reference proteome</keyword>
<comment type="caution">
    <text evidence="5">The sequence shown here is derived from an EMBL/GenBank/DDBJ whole genome shotgun (WGS) entry which is preliminary data.</text>
</comment>
<dbReference type="InterPro" id="IPR004265">
    <property type="entry name" value="Dirigent"/>
</dbReference>
<comment type="subunit">
    <text evidence="2 4">Homodimer.</text>
</comment>
<dbReference type="AlphaFoldDB" id="A0ABD1MPE6"/>
<dbReference type="GO" id="GO:0048046">
    <property type="term" value="C:apoplast"/>
    <property type="evidence" value="ECO:0007669"/>
    <property type="project" value="UniProtKB-SubCell"/>
</dbReference>
<feature type="chain" id="PRO_5044529036" description="Dirigent protein" evidence="4">
    <location>
        <begin position="23"/>
        <end position="190"/>
    </location>
</feature>
<proteinExistence type="inferred from homology"/>
<dbReference type="PANTHER" id="PTHR21495">
    <property type="entry name" value="NUCLEOPORIN-RELATED"/>
    <property type="match status" value="1"/>
</dbReference>
<name>A0ABD1MPE6_9FABA</name>
<gene>
    <name evidence="5" type="ORF">Fmac_012119</name>
</gene>
<dbReference type="Proteomes" id="UP001603857">
    <property type="component" value="Unassembled WGS sequence"/>
</dbReference>
<dbReference type="EMBL" id="JBGMDY010000004">
    <property type="protein sequence ID" value="KAL2337673.1"/>
    <property type="molecule type" value="Genomic_DNA"/>
</dbReference>
<evidence type="ECO:0000256" key="3">
    <source>
        <dbReference type="ARBA" id="ARBA00022525"/>
    </source>
</evidence>
<sequence>MATQLLLVTLLFLSYTLTNVMGDETGFVGSVDPKSLGLDKKQTVSHFKFYWHDIVSGSNATSATIIPSLPKYNTTTSFGMVSVMDNPLTVGPELGSKLVGRAEGFYSFTSQSQLHLSMVMNFALSEGKYNGSSISILGRYVVNDEVKDMPVIGGTGLFRFATGFAEGRTYYSDPNTGDATTEYDIYVLHY</sequence>
<protein>
    <recommendedName>
        <fullName evidence="4">Dirigent protein</fullName>
    </recommendedName>
</protein>
<dbReference type="InterPro" id="IPR044859">
    <property type="entry name" value="Allene_oxi_cyc_Dirigent"/>
</dbReference>
<dbReference type="Pfam" id="PF03018">
    <property type="entry name" value="Dirigent"/>
    <property type="match status" value="1"/>
</dbReference>
<accession>A0ABD1MPE6</accession>
<reference evidence="5 6" key="1">
    <citation type="submission" date="2024-08" db="EMBL/GenBank/DDBJ databases">
        <title>Insights into the chromosomal genome structure of Flemingia macrophylla.</title>
        <authorList>
            <person name="Ding Y."/>
            <person name="Zhao Y."/>
            <person name="Bi W."/>
            <person name="Wu M."/>
            <person name="Zhao G."/>
            <person name="Gong Y."/>
            <person name="Li W."/>
            <person name="Zhang P."/>
        </authorList>
    </citation>
    <scope>NUCLEOTIDE SEQUENCE [LARGE SCALE GENOMIC DNA]</scope>
    <source>
        <strain evidence="5">DYQJB</strain>
        <tissue evidence="5">Leaf</tissue>
    </source>
</reference>